<protein>
    <submittedName>
        <fullName evidence="2">5-methylthioadenosine/S-adenosylhomocysteine deaminase</fullName>
    </submittedName>
</protein>
<dbReference type="Gene3D" id="2.30.40.10">
    <property type="entry name" value="Urease, subunit C, domain 1"/>
    <property type="match status" value="1"/>
</dbReference>
<dbReference type="EMBL" id="SMBP01000007">
    <property type="protein sequence ID" value="TCU60328.1"/>
    <property type="molecule type" value="Genomic_DNA"/>
</dbReference>
<sequence length="429" mass="48001">MLLQDIAYLDETMEVKEHQDIRIQDTCIHEIANHGCLSPYPKEECLSGKGLLVMPGLCDAHMHTGQQLLKGCVLDASGMIWKDIMLPFESTLTDEIMQLNAELAALEMIRNGTTSFLDAGSYHMDAAAKIYAQSGLRAQLTCSTMDDASLPIQIQDDVESALAKNDAFYDTWHQKGNLKVSYSLRTLLSVSERLIKEIHAHAKARNALLQVHMNEYEQEVHAVIAKYGMRPYTYLDQLKILDERFVGAHSLIVDVEEISLMQKHHTHVVLCPFSNSAKALAPYPTLKKQGLLLALGSDGSAHGGLSLWNEMRQLRCMIHVTHGIANHDRHILSAKELLHMAITNGTALMQEKNLGCIKPGYLADLIFLNIHQPHLYPSGNLTNTLVECVEGHDVLHSMVNGKWLMKDHKILTLDEKAIFQKAVAFQRKS</sequence>
<dbReference type="InterPro" id="IPR050287">
    <property type="entry name" value="MTA/SAH_deaminase"/>
</dbReference>
<dbReference type="AlphaFoldDB" id="A0A4R3TEF6"/>
<name>A0A4R3TEF6_9FIRM</name>
<keyword evidence="3" id="KW-1185">Reference proteome</keyword>
<dbReference type="Proteomes" id="UP000295773">
    <property type="component" value="Unassembled WGS sequence"/>
</dbReference>
<dbReference type="Pfam" id="PF01979">
    <property type="entry name" value="Amidohydro_1"/>
    <property type="match status" value="1"/>
</dbReference>
<dbReference type="InterPro" id="IPR006680">
    <property type="entry name" value="Amidohydro-rel"/>
</dbReference>
<accession>A0A4R3TEF6</accession>
<dbReference type="PANTHER" id="PTHR43794">
    <property type="entry name" value="AMINOHYDROLASE SSNA-RELATED"/>
    <property type="match status" value="1"/>
</dbReference>
<evidence type="ECO:0000313" key="2">
    <source>
        <dbReference type="EMBL" id="TCU60328.1"/>
    </source>
</evidence>
<comment type="caution">
    <text evidence="2">The sequence shown here is derived from an EMBL/GenBank/DDBJ whole genome shotgun (WGS) entry which is preliminary data.</text>
</comment>
<feature type="domain" description="Amidohydrolase-related" evidence="1">
    <location>
        <begin position="52"/>
        <end position="404"/>
    </location>
</feature>
<dbReference type="InterPro" id="IPR032466">
    <property type="entry name" value="Metal_Hydrolase"/>
</dbReference>
<gene>
    <name evidence="2" type="ORF">EDD61_10717</name>
</gene>
<dbReference type="InterPro" id="IPR011059">
    <property type="entry name" value="Metal-dep_hydrolase_composite"/>
</dbReference>
<proteinExistence type="predicted"/>
<reference evidence="2 3" key="1">
    <citation type="submission" date="2019-03" db="EMBL/GenBank/DDBJ databases">
        <title>Genomic Encyclopedia of Type Strains, Phase IV (KMG-IV): sequencing the most valuable type-strain genomes for metagenomic binning, comparative biology and taxonomic classification.</title>
        <authorList>
            <person name="Goeker M."/>
        </authorList>
    </citation>
    <scope>NUCLEOTIDE SEQUENCE [LARGE SCALE GENOMIC DNA]</scope>
    <source>
        <strain evidence="2 3">DSM 29481</strain>
    </source>
</reference>
<organism evidence="2 3">
    <name type="scientific">Longicatena caecimuris</name>
    <dbReference type="NCBI Taxonomy" id="1796635"/>
    <lineage>
        <taxon>Bacteria</taxon>
        <taxon>Bacillati</taxon>
        <taxon>Bacillota</taxon>
        <taxon>Erysipelotrichia</taxon>
        <taxon>Erysipelotrichales</taxon>
        <taxon>Erysipelotrichaceae</taxon>
        <taxon>Longicatena</taxon>
    </lineage>
</organism>
<evidence type="ECO:0000259" key="1">
    <source>
        <dbReference type="Pfam" id="PF01979"/>
    </source>
</evidence>
<dbReference type="RefSeq" id="WP_132224429.1">
    <property type="nucleotide sequence ID" value="NZ_JANKBG010000007.1"/>
</dbReference>
<dbReference type="Gene3D" id="3.20.20.140">
    <property type="entry name" value="Metal-dependent hydrolases"/>
    <property type="match status" value="1"/>
</dbReference>
<dbReference type="SUPFAM" id="SSF51338">
    <property type="entry name" value="Composite domain of metallo-dependent hydrolases"/>
    <property type="match status" value="1"/>
</dbReference>
<dbReference type="PANTHER" id="PTHR43794:SF5">
    <property type="entry name" value="CHLOROHYDROLASE FAMILY PROTEIN"/>
    <property type="match status" value="1"/>
</dbReference>
<dbReference type="GO" id="GO:0016810">
    <property type="term" value="F:hydrolase activity, acting on carbon-nitrogen (but not peptide) bonds"/>
    <property type="evidence" value="ECO:0007669"/>
    <property type="project" value="InterPro"/>
</dbReference>
<dbReference type="SUPFAM" id="SSF51556">
    <property type="entry name" value="Metallo-dependent hydrolases"/>
    <property type="match status" value="1"/>
</dbReference>
<evidence type="ECO:0000313" key="3">
    <source>
        <dbReference type="Proteomes" id="UP000295773"/>
    </source>
</evidence>